<dbReference type="Gene3D" id="3.90.70.10">
    <property type="entry name" value="Cysteine proteinases"/>
    <property type="match status" value="1"/>
</dbReference>
<dbReference type="EMBL" id="GDID01005904">
    <property type="protein sequence ID" value="JAP90702.1"/>
    <property type="molecule type" value="Transcribed_RNA"/>
</dbReference>
<evidence type="ECO:0000313" key="3">
    <source>
        <dbReference type="EMBL" id="JAP90702.1"/>
    </source>
</evidence>
<dbReference type="AlphaFoldDB" id="A0A146K1E7"/>
<dbReference type="InterPro" id="IPR013128">
    <property type="entry name" value="Peptidase_C1A"/>
</dbReference>
<dbReference type="Pfam" id="PF00112">
    <property type="entry name" value="Peptidase_C1"/>
    <property type="match status" value="1"/>
</dbReference>
<organism evidence="3">
    <name type="scientific">Trepomonas sp. PC1</name>
    <dbReference type="NCBI Taxonomy" id="1076344"/>
    <lineage>
        <taxon>Eukaryota</taxon>
        <taxon>Metamonada</taxon>
        <taxon>Diplomonadida</taxon>
        <taxon>Hexamitidae</taxon>
        <taxon>Hexamitinae</taxon>
        <taxon>Trepomonas</taxon>
    </lineage>
</organism>
<evidence type="ECO:0000259" key="2">
    <source>
        <dbReference type="SMART" id="SM00645"/>
    </source>
</evidence>
<sequence length="224" mass="24590">LTLLIPTTSKRNLLIDLAAKNCKNTPLKLNTCDGSYATAAATLFDDYVCLKSKKDIDSSAQHVIDCDIMSNGCHGGRIKNALTFLQQFGTPSEACYSFKSKLHEFNCQKYCDDGKSQKILTKLNSVKQIVGQSQFEAALINKSTIGIDYQLYDDLFEFDFGGQAVYIHKGKAIGILSGVIVGDGISQGIEYWLVRGFQGDGFADEGYMRIAKGTLGIKEGWIIQ</sequence>
<dbReference type="SMART" id="SM00645">
    <property type="entry name" value="Pept_C1"/>
    <property type="match status" value="1"/>
</dbReference>
<dbReference type="InterPro" id="IPR000668">
    <property type="entry name" value="Peptidase_C1A_C"/>
</dbReference>
<protein>
    <submittedName>
        <fullName evidence="3">Cathepsin B</fullName>
    </submittedName>
</protein>
<gene>
    <name evidence="3" type="ORF">TPC1_17913</name>
</gene>
<accession>A0A146K1E7</accession>
<feature type="domain" description="Peptidase C1A papain C-terminal" evidence="2">
    <location>
        <begin position="11"/>
        <end position="221"/>
    </location>
</feature>
<name>A0A146K1E7_9EUKA</name>
<comment type="similarity">
    <text evidence="1">Belongs to the peptidase C1 family.</text>
</comment>
<evidence type="ECO:0000256" key="1">
    <source>
        <dbReference type="ARBA" id="ARBA00008455"/>
    </source>
</evidence>
<dbReference type="GO" id="GO:0008234">
    <property type="term" value="F:cysteine-type peptidase activity"/>
    <property type="evidence" value="ECO:0007669"/>
    <property type="project" value="InterPro"/>
</dbReference>
<feature type="non-terminal residue" evidence="3">
    <location>
        <position position="1"/>
    </location>
</feature>
<dbReference type="InterPro" id="IPR038765">
    <property type="entry name" value="Papain-like_cys_pep_sf"/>
</dbReference>
<dbReference type="SUPFAM" id="SSF54001">
    <property type="entry name" value="Cysteine proteinases"/>
    <property type="match status" value="1"/>
</dbReference>
<dbReference type="GO" id="GO:0006508">
    <property type="term" value="P:proteolysis"/>
    <property type="evidence" value="ECO:0007669"/>
    <property type="project" value="InterPro"/>
</dbReference>
<proteinExistence type="inferred from homology"/>
<dbReference type="PANTHER" id="PTHR12411">
    <property type="entry name" value="CYSTEINE PROTEASE FAMILY C1-RELATED"/>
    <property type="match status" value="1"/>
</dbReference>
<reference evidence="3" key="1">
    <citation type="submission" date="2015-07" db="EMBL/GenBank/DDBJ databases">
        <title>Adaptation to a free-living lifestyle via gene acquisitions in the diplomonad Trepomonas sp. PC1.</title>
        <authorList>
            <person name="Xu F."/>
            <person name="Jerlstrom-Hultqvist J."/>
            <person name="Kolisko M."/>
            <person name="Simpson A.G.B."/>
            <person name="Roger A.J."/>
            <person name="Svard S.G."/>
            <person name="Andersson J.O."/>
        </authorList>
    </citation>
    <scope>NUCLEOTIDE SEQUENCE</scope>
    <source>
        <strain evidence="3">PC1</strain>
    </source>
</reference>